<comment type="caution">
    <text evidence="6">The sequence shown here is derived from an EMBL/GenBank/DDBJ whole genome shotgun (WGS) entry which is preliminary data.</text>
</comment>
<proteinExistence type="predicted"/>
<dbReference type="InterPro" id="IPR036271">
    <property type="entry name" value="Tet_transcr_reg_TetR-rel_C_sf"/>
</dbReference>
<keyword evidence="2 4" id="KW-0238">DNA-binding</keyword>
<dbReference type="InterPro" id="IPR011075">
    <property type="entry name" value="TetR_C"/>
</dbReference>
<evidence type="ECO:0000313" key="7">
    <source>
        <dbReference type="Proteomes" id="UP000294114"/>
    </source>
</evidence>
<dbReference type="SUPFAM" id="SSF48498">
    <property type="entry name" value="Tetracyclin repressor-like, C-terminal domain"/>
    <property type="match status" value="1"/>
</dbReference>
<dbReference type="PRINTS" id="PR00455">
    <property type="entry name" value="HTHTETR"/>
</dbReference>
<keyword evidence="3" id="KW-0804">Transcription</keyword>
<dbReference type="Pfam" id="PF00440">
    <property type="entry name" value="TetR_N"/>
    <property type="match status" value="1"/>
</dbReference>
<dbReference type="GO" id="GO:0003677">
    <property type="term" value="F:DNA binding"/>
    <property type="evidence" value="ECO:0007669"/>
    <property type="project" value="UniProtKB-UniRule"/>
</dbReference>
<dbReference type="SUPFAM" id="SSF46689">
    <property type="entry name" value="Homeodomain-like"/>
    <property type="match status" value="1"/>
</dbReference>
<organism evidence="6 7">
    <name type="scientific">Micromonospora kangleipakensis</name>
    <dbReference type="NCBI Taxonomy" id="1077942"/>
    <lineage>
        <taxon>Bacteria</taxon>
        <taxon>Bacillati</taxon>
        <taxon>Actinomycetota</taxon>
        <taxon>Actinomycetes</taxon>
        <taxon>Micromonosporales</taxon>
        <taxon>Micromonosporaceae</taxon>
        <taxon>Micromonospora</taxon>
    </lineage>
</organism>
<dbReference type="Proteomes" id="UP000294114">
    <property type="component" value="Unassembled WGS sequence"/>
</dbReference>
<dbReference type="PANTHER" id="PTHR47506:SF6">
    <property type="entry name" value="HTH-TYPE TRANSCRIPTIONAL REPRESSOR NEMR"/>
    <property type="match status" value="1"/>
</dbReference>
<accession>A0A4V2GDK0</accession>
<dbReference type="InterPro" id="IPR009057">
    <property type="entry name" value="Homeodomain-like_sf"/>
</dbReference>
<dbReference type="PROSITE" id="PS50977">
    <property type="entry name" value="HTH_TETR_2"/>
    <property type="match status" value="1"/>
</dbReference>
<dbReference type="Gene3D" id="1.10.357.10">
    <property type="entry name" value="Tetracycline Repressor, domain 2"/>
    <property type="match status" value="1"/>
</dbReference>
<feature type="domain" description="HTH tetR-type" evidence="5">
    <location>
        <begin position="17"/>
        <end position="77"/>
    </location>
</feature>
<evidence type="ECO:0000256" key="3">
    <source>
        <dbReference type="ARBA" id="ARBA00023163"/>
    </source>
</evidence>
<gene>
    <name evidence="6" type="ORF">EV384_4839</name>
</gene>
<dbReference type="EMBL" id="SHLD01000001">
    <property type="protein sequence ID" value="RZU76206.1"/>
    <property type="molecule type" value="Genomic_DNA"/>
</dbReference>
<dbReference type="AlphaFoldDB" id="A0A4V2GDK0"/>
<keyword evidence="7" id="KW-1185">Reference proteome</keyword>
<reference evidence="6 7" key="1">
    <citation type="submission" date="2019-02" db="EMBL/GenBank/DDBJ databases">
        <title>Sequencing the genomes of 1000 actinobacteria strains.</title>
        <authorList>
            <person name="Klenk H.-P."/>
        </authorList>
    </citation>
    <scope>NUCLEOTIDE SEQUENCE [LARGE SCALE GENOMIC DNA]</scope>
    <source>
        <strain evidence="6 7">DSM 45612</strain>
    </source>
</reference>
<dbReference type="InterPro" id="IPR001647">
    <property type="entry name" value="HTH_TetR"/>
</dbReference>
<evidence type="ECO:0000259" key="5">
    <source>
        <dbReference type="PROSITE" id="PS50977"/>
    </source>
</evidence>
<evidence type="ECO:0000256" key="1">
    <source>
        <dbReference type="ARBA" id="ARBA00023015"/>
    </source>
</evidence>
<dbReference type="Pfam" id="PF16925">
    <property type="entry name" value="TetR_C_13"/>
    <property type="match status" value="1"/>
</dbReference>
<protein>
    <submittedName>
        <fullName evidence="6">TetR family transcriptional regulator</fullName>
    </submittedName>
</protein>
<sequence>MKLDDRSCIVYSMGRTSDARNKILGAAATLIEQRGYSPLGVAEICSTAGVPKGSFYYFFESKQALALTVIDEHWAAQRRQWVEVLSSGHDPLRRLRDLFETTEEVQRAGQQKVGLVAGCLFGNLALELSNQNEEIRSRLQGIFEAQIDLIEEVVMEAKAQGQAGALVDARDAARSIVAQIEGRALLAKLLNDPAQLEALWRNCLDLLQVPTQARPATD</sequence>
<feature type="DNA-binding region" description="H-T-H motif" evidence="4">
    <location>
        <begin position="40"/>
        <end position="59"/>
    </location>
</feature>
<keyword evidence="1" id="KW-0805">Transcription regulation</keyword>
<evidence type="ECO:0000256" key="2">
    <source>
        <dbReference type="ARBA" id="ARBA00023125"/>
    </source>
</evidence>
<name>A0A4V2GDK0_9ACTN</name>
<dbReference type="PANTHER" id="PTHR47506">
    <property type="entry name" value="TRANSCRIPTIONAL REGULATORY PROTEIN"/>
    <property type="match status" value="1"/>
</dbReference>
<evidence type="ECO:0000256" key="4">
    <source>
        <dbReference type="PROSITE-ProRule" id="PRU00335"/>
    </source>
</evidence>
<evidence type="ECO:0000313" key="6">
    <source>
        <dbReference type="EMBL" id="RZU76206.1"/>
    </source>
</evidence>